<dbReference type="Pfam" id="PF05284">
    <property type="entry name" value="DUF736"/>
    <property type="match status" value="1"/>
</dbReference>
<evidence type="ECO:0000313" key="1">
    <source>
        <dbReference type="EMBL" id="OYX04769.1"/>
    </source>
</evidence>
<proteinExistence type="predicted"/>
<dbReference type="Proteomes" id="UP000215616">
    <property type="component" value="Unassembled WGS sequence"/>
</dbReference>
<sequence>MSVIGHFRREGDGFTGRIATLALDVTLRLAPANRVSAKGPDYIALVGENEVGAAWRASDASGALLNIKLDDPTWPEPVNVRLMAAEDGVLPMTWIRRAEDKVPDRATDRAAPTPAPD</sequence>
<evidence type="ECO:0000313" key="2">
    <source>
        <dbReference type="Proteomes" id="UP000215616"/>
    </source>
</evidence>
<gene>
    <name evidence="1" type="ORF">B7Z12_05530</name>
</gene>
<dbReference type="EMBL" id="NCDQ01000061">
    <property type="protein sequence ID" value="OYX04769.1"/>
    <property type="molecule type" value="Genomic_DNA"/>
</dbReference>
<evidence type="ECO:0008006" key="3">
    <source>
        <dbReference type="Google" id="ProtNLM"/>
    </source>
</evidence>
<dbReference type="InterPro" id="IPR007948">
    <property type="entry name" value="DUF736"/>
</dbReference>
<dbReference type="AlphaFoldDB" id="A0A258DAJ3"/>
<reference evidence="1 2" key="1">
    <citation type="submission" date="2017-03" db="EMBL/GenBank/DDBJ databases">
        <title>Lifting the veil on microbial sulfur biogeochemistry in mining wastewaters.</title>
        <authorList>
            <person name="Kantor R.S."/>
            <person name="Colenbrander Nelson T."/>
            <person name="Marshall S."/>
            <person name="Bennett D."/>
            <person name="Apte S."/>
            <person name="Camacho D."/>
            <person name="Thomas B.C."/>
            <person name="Warren L.A."/>
            <person name="Banfield J.F."/>
        </authorList>
    </citation>
    <scope>NUCLEOTIDE SEQUENCE [LARGE SCALE GENOMIC DNA]</scope>
    <source>
        <strain evidence="1">32-67-7</strain>
    </source>
</reference>
<protein>
    <recommendedName>
        <fullName evidence="3">DUF736 domain-containing protein</fullName>
    </recommendedName>
</protein>
<organism evidence="1 2">
    <name type="scientific">Caulobacter vibrioides</name>
    <name type="common">Caulobacter crescentus</name>
    <dbReference type="NCBI Taxonomy" id="155892"/>
    <lineage>
        <taxon>Bacteria</taxon>
        <taxon>Pseudomonadati</taxon>
        <taxon>Pseudomonadota</taxon>
        <taxon>Alphaproteobacteria</taxon>
        <taxon>Caulobacterales</taxon>
        <taxon>Caulobacteraceae</taxon>
        <taxon>Caulobacter</taxon>
    </lineage>
</organism>
<comment type="caution">
    <text evidence="1">The sequence shown here is derived from an EMBL/GenBank/DDBJ whole genome shotgun (WGS) entry which is preliminary data.</text>
</comment>
<accession>A0A258DAJ3</accession>
<name>A0A258DAJ3_CAUVI</name>